<protein>
    <recommendedName>
        <fullName evidence="3">Arginine-hydroxylase NDUFAF5, mitochondrial</fullName>
    </recommendedName>
    <alternativeName>
        <fullName evidence="4">NADH dehydrogenase [ubiquinone] 1 alpha subcomplex assembly factor 5</fullName>
    </alternativeName>
    <alternativeName>
        <fullName evidence="5">Putative methyltransferase NDUFAF5</fullName>
    </alternativeName>
</protein>
<dbReference type="InterPro" id="IPR050602">
    <property type="entry name" value="Malonyl-ACP_OMT"/>
</dbReference>
<reference evidence="8" key="1">
    <citation type="submission" date="2022-11" db="UniProtKB">
        <authorList>
            <consortium name="EnsemblMetazoa"/>
        </authorList>
    </citation>
    <scope>IDENTIFICATION</scope>
</reference>
<accession>A0A913Y8C5</accession>
<dbReference type="OrthoDB" id="16816at2759"/>
<evidence type="ECO:0000313" key="9">
    <source>
        <dbReference type="Proteomes" id="UP000887567"/>
    </source>
</evidence>
<dbReference type="KEGG" id="epa:110254122"/>
<dbReference type="InterPro" id="IPR029063">
    <property type="entry name" value="SAM-dependent_MTases_sf"/>
</dbReference>
<dbReference type="GO" id="GO:0008757">
    <property type="term" value="F:S-adenosylmethionine-dependent methyltransferase activity"/>
    <property type="evidence" value="ECO:0007669"/>
    <property type="project" value="InterPro"/>
</dbReference>
<dbReference type="EnsemblMetazoa" id="XM_021061087.2">
    <property type="protein sequence ID" value="XP_020916746.1"/>
    <property type="gene ID" value="LOC110254122"/>
</dbReference>
<dbReference type="GO" id="GO:0032981">
    <property type="term" value="P:mitochondrial respiratory chain complex I assembly"/>
    <property type="evidence" value="ECO:0007669"/>
    <property type="project" value="TreeGrafter"/>
</dbReference>
<evidence type="ECO:0000256" key="6">
    <source>
        <dbReference type="SAM" id="MobiDB-lite"/>
    </source>
</evidence>
<evidence type="ECO:0000256" key="4">
    <source>
        <dbReference type="ARBA" id="ARBA00041833"/>
    </source>
</evidence>
<dbReference type="Gene3D" id="3.40.50.150">
    <property type="entry name" value="Vaccinia Virus protein VP39"/>
    <property type="match status" value="1"/>
</dbReference>
<evidence type="ECO:0000256" key="1">
    <source>
        <dbReference type="ARBA" id="ARBA00022603"/>
    </source>
</evidence>
<evidence type="ECO:0000256" key="5">
    <source>
        <dbReference type="ARBA" id="ARBA00042549"/>
    </source>
</evidence>
<feature type="domain" description="Methyltransferase type 11" evidence="7">
    <location>
        <begin position="79"/>
        <end position="170"/>
    </location>
</feature>
<keyword evidence="2" id="KW-0808">Transferase</keyword>
<dbReference type="OMA" id="YEVVYGH"/>
<sequence>MIRRITAPKISCTLVRRCYSSVQGQETVMNVFDRKAKRIQRNRAALREDVAIYDYLKDEIASRLADRIGDISRHFPLALDLGCGRGHVAKQLTKEQVGKIVLFDSSENFLNQCDLKDIPSIKVHGDEEFLPFKESTFNLVLSSLSLHWVNDLPGVFQQVLYSLKPDGAFIGAMFAGDTLYQLRSALQLAETEKEGGFGVHISPFTQMRDIGNILSRAGFSLTTVDTDDITVGYPNMFELMNDLKGMGENNASRNRKHVLHRDTAKAAAAIYQDMYGLDDGTIPATFEILFFIGWKPDKSQQQPLRPGSATHSLKDLDSLDSLDDSDNKSK</sequence>
<dbReference type="InterPro" id="IPR013216">
    <property type="entry name" value="Methyltransf_11"/>
</dbReference>
<dbReference type="CDD" id="cd02440">
    <property type="entry name" value="AdoMet_MTases"/>
    <property type="match status" value="1"/>
</dbReference>
<dbReference type="GeneID" id="110254122"/>
<dbReference type="GO" id="GO:0005739">
    <property type="term" value="C:mitochondrion"/>
    <property type="evidence" value="ECO:0007669"/>
    <property type="project" value="TreeGrafter"/>
</dbReference>
<dbReference type="Proteomes" id="UP000887567">
    <property type="component" value="Unplaced"/>
</dbReference>
<organism evidence="8 9">
    <name type="scientific">Exaiptasia diaphana</name>
    <name type="common">Tropical sea anemone</name>
    <name type="synonym">Aiptasia pulchella</name>
    <dbReference type="NCBI Taxonomy" id="2652724"/>
    <lineage>
        <taxon>Eukaryota</taxon>
        <taxon>Metazoa</taxon>
        <taxon>Cnidaria</taxon>
        <taxon>Anthozoa</taxon>
        <taxon>Hexacorallia</taxon>
        <taxon>Actiniaria</taxon>
        <taxon>Aiptasiidae</taxon>
        <taxon>Exaiptasia</taxon>
    </lineage>
</organism>
<evidence type="ECO:0000259" key="7">
    <source>
        <dbReference type="Pfam" id="PF08241"/>
    </source>
</evidence>
<evidence type="ECO:0000256" key="3">
    <source>
        <dbReference type="ARBA" id="ARBA00040937"/>
    </source>
</evidence>
<name>A0A913Y8C5_EXADI</name>
<evidence type="ECO:0000313" key="8">
    <source>
        <dbReference type="EnsemblMetazoa" id="XP_020916746.1"/>
    </source>
</evidence>
<dbReference type="GO" id="GO:0032259">
    <property type="term" value="P:methylation"/>
    <property type="evidence" value="ECO:0007669"/>
    <property type="project" value="UniProtKB-KW"/>
</dbReference>
<feature type="region of interest" description="Disordered" evidence="6">
    <location>
        <begin position="298"/>
        <end position="330"/>
    </location>
</feature>
<dbReference type="PANTHER" id="PTHR13090:SF1">
    <property type="entry name" value="ARGININE-HYDROXYLASE NDUFAF5, MITOCHONDRIAL"/>
    <property type="match status" value="1"/>
</dbReference>
<keyword evidence="9" id="KW-1185">Reference proteome</keyword>
<proteinExistence type="predicted"/>
<dbReference type="Pfam" id="PF08241">
    <property type="entry name" value="Methyltransf_11"/>
    <property type="match status" value="1"/>
</dbReference>
<evidence type="ECO:0000256" key="2">
    <source>
        <dbReference type="ARBA" id="ARBA00022679"/>
    </source>
</evidence>
<keyword evidence="1" id="KW-0489">Methyltransferase</keyword>
<dbReference type="AlphaFoldDB" id="A0A913Y8C5"/>
<dbReference type="PANTHER" id="PTHR13090">
    <property type="entry name" value="ARGININE-HYDROXYLASE NDUFAF5, MITOCHONDRIAL"/>
    <property type="match status" value="1"/>
</dbReference>
<dbReference type="SUPFAM" id="SSF53335">
    <property type="entry name" value="S-adenosyl-L-methionine-dependent methyltransferases"/>
    <property type="match status" value="1"/>
</dbReference>
<dbReference type="RefSeq" id="XP_020916746.1">
    <property type="nucleotide sequence ID" value="XM_021061087.2"/>
</dbReference>